<evidence type="ECO:0000313" key="2">
    <source>
        <dbReference type="EMBL" id="SHE70869.1"/>
    </source>
</evidence>
<sequence length="477" mass="52197">MKYPSPVVRLLSVFALVAALASCQKVNLATELGGDLIPAVDNINTFDTFLTVQTYNYPFAATQDSSRSVSTDIHYVGSVSNDPLFGQTKATLFLQLLPTTLKKPFGFSSPNDIIALDSVVLVLSHRNYWGDTTQQQQVQVFELGRNTDFRSDSAYQINSNNFTYSNALSGVKTFLPLNLNDSLTLFREKAANQLRIRLDNSFGDRLLRFDSTTVYGTDSAFNANFKGFAVVPGTTGSGLAGFSLSDTNTKLAVYYRYTKSGAADTAVTYFRFGTNAANANYIQRNYGGSELAQVSGDQVADPLVYIQNAPGTYTRVVVPGLAGLANSVVHRAELQVEQVPDPLSGKYTSPTYLYLDAFDAAANVYRTIPFDVTIGSSNVLNFANFGSIGFAGTDPAGSTIRKWGFDLSRYVQHVVNKTLPAYEFRLYSPFITRTNYSNTTTVSSFQVNPTYAAGRVRVGGGNHPTQPMRLRVIYSRL</sequence>
<reference evidence="2 3" key="1">
    <citation type="submission" date="2016-11" db="EMBL/GenBank/DDBJ databases">
        <authorList>
            <person name="Jaros S."/>
            <person name="Januszkiewicz K."/>
            <person name="Wedrychowicz H."/>
        </authorList>
    </citation>
    <scope>NUCLEOTIDE SEQUENCE [LARGE SCALE GENOMIC DNA]</scope>
    <source>
        <strain evidence="2 3">DSM 26897</strain>
    </source>
</reference>
<feature type="chain" id="PRO_5013222896" description="DUF4270 domain-containing protein" evidence="1">
    <location>
        <begin position="22"/>
        <end position="477"/>
    </location>
</feature>
<dbReference type="InterPro" id="IPR025366">
    <property type="entry name" value="DUF4270"/>
</dbReference>
<dbReference type="RefSeq" id="WP_158069966.1">
    <property type="nucleotide sequence ID" value="NZ_FQUO01000002.1"/>
</dbReference>
<dbReference type="Proteomes" id="UP000184368">
    <property type="component" value="Unassembled WGS sequence"/>
</dbReference>
<evidence type="ECO:0000313" key="3">
    <source>
        <dbReference type="Proteomes" id="UP000184368"/>
    </source>
</evidence>
<dbReference type="AlphaFoldDB" id="A0A1M4VPH8"/>
<dbReference type="EMBL" id="FQUO01000002">
    <property type="protein sequence ID" value="SHE70869.1"/>
    <property type="molecule type" value="Genomic_DNA"/>
</dbReference>
<dbReference type="STRING" id="1302690.BUE76_12035"/>
<name>A0A1M4VPH8_9BACT</name>
<accession>A0A1M4VPH8</accession>
<proteinExistence type="predicted"/>
<keyword evidence="1" id="KW-0732">Signal</keyword>
<dbReference type="Pfam" id="PF14092">
    <property type="entry name" value="DUF4270"/>
    <property type="match status" value="1"/>
</dbReference>
<evidence type="ECO:0000256" key="1">
    <source>
        <dbReference type="SAM" id="SignalP"/>
    </source>
</evidence>
<gene>
    <name evidence="2" type="ORF">SAMN05444008_102336</name>
</gene>
<dbReference type="PROSITE" id="PS51257">
    <property type="entry name" value="PROKAR_LIPOPROTEIN"/>
    <property type="match status" value="1"/>
</dbReference>
<keyword evidence="3" id="KW-1185">Reference proteome</keyword>
<protein>
    <recommendedName>
        <fullName evidence="4">DUF4270 domain-containing protein</fullName>
    </recommendedName>
</protein>
<organism evidence="2 3">
    <name type="scientific">Cnuella takakiae</name>
    <dbReference type="NCBI Taxonomy" id="1302690"/>
    <lineage>
        <taxon>Bacteria</taxon>
        <taxon>Pseudomonadati</taxon>
        <taxon>Bacteroidota</taxon>
        <taxon>Chitinophagia</taxon>
        <taxon>Chitinophagales</taxon>
        <taxon>Chitinophagaceae</taxon>
        <taxon>Cnuella</taxon>
    </lineage>
</organism>
<feature type="signal peptide" evidence="1">
    <location>
        <begin position="1"/>
        <end position="21"/>
    </location>
</feature>
<evidence type="ECO:0008006" key="4">
    <source>
        <dbReference type="Google" id="ProtNLM"/>
    </source>
</evidence>
<dbReference type="OrthoDB" id="1466062at2"/>